<feature type="domain" description="HD" evidence="2">
    <location>
        <begin position="52"/>
        <end position="186"/>
    </location>
</feature>
<proteinExistence type="inferred from homology"/>
<dbReference type="NCBIfam" id="TIGR01353">
    <property type="entry name" value="dGTP_triPase"/>
    <property type="match status" value="1"/>
</dbReference>
<protein>
    <submittedName>
        <fullName evidence="3">Deoxyguanosinetriphosphate triphosphohydrolase</fullName>
        <ecNumber evidence="3">3.1.5.1</ecNumber>
    </submittedName>
</protein>
<dbReference type="Pfam" id="PF13286">
    <property type="entry name" value="HD_assoc"/>
    <property type="match status" value="1"/>
</dbReference>
<dbReference type="InterPro" id="IPR051094">
    <property type="entry name" value="Diverse_Catalytic_Enzymes"/>
</dbReference>
<gene>
    <name evidence="3" type="ORF">MNB_SV-6-1367</name>
</gene>
<sequence>MRPDDRFFGFEKDFREPFARDRDRVLHCSSFRRLEYKTQVFLNHEGDYFRTRLTHSLEVSQIARTLSRMLHLNETLSEAIALSHDLGHTPFGHIGGDILDNLLKEDGHPLGFEHNYQSFRVLTKLEKRYKDFDGLNLTFATLEGVLKHSYPYKKPFLKDIESSFDLEKHPSLEAMVVDHADEIAYTSHDIDDGIKYGLITFDDLMSDKLSIRVDEMVREEGVNRGESLYRHRFVAALIKLLVEDFISHSRDGIDTFRGELPISSTLDANLKLPVGFSQKTSTELKRLKKLLHKELYKHPKISMKMYAGKECIKGLYRAFRNDNDLLPKKERNLMKIRNESRVIADHIASMTDRYAIKTYQEIYGLSIGQ</sequence>
<dbReference type="GO" id="GO:0008832">
    <property type="term" value="F:dGTPase activity"/>
    <property type="evidence" value="ECO:0007669"/>
    <property type="project" value="UniProtKB-EC"/>
</dbReference>
<accession>A0A1W1BXT2</accession>
<dbReference type="Gene3D" id="1.10.3210.10">
    <property type="entry name" value="Hypothetical protein af1432"/>
    <property type="match status" value="1"/>
</dbReference>
<evidence type="ECO:0000313" key="3">
    <source>
        <dbReference type="EMBL" id="SFV58271.1"/>
    </source>
</evidence>
<dbReference type="Pfam" id="PF01966">
    <property type="entry name" value="HD"/>
    <property type="match status" value="1"/>
</dbReference>
<dbReference type="EC" id="3.1.5.1" evidence="3"/>
<dbReference type="NCBIfam" id="NF002326">
    <property type="entry name" value="PRK01286.1-1"/>
    <property type="match status" value="1"/>
</dbReference>
<dbReference type="SUPFAM" id="SSF109604">
    <property type="entry name" value="HD-domain/PDEase-like"/>
    <property type="match status" value="1"/>
</dbReference>
<dbReference type="EMBL" id="FPHC01000047">
    <property type="protein sequence ID" value="SFV58271.1"/>
    <property type="molecule type" value="Genomic_DNA"/>
</dbReference>
<dbReference type="PANTHER" id="PTHR35795:SF1">
    <property type="entry name" value="BIS(5'-NUCLEOSYL)-TETRAPHOSPHATASE, SYMMETRICAL"/>
    <property type="match status" value="1"/>
</dbReference>
<dbReference type="SMART" id="SM00471">
    <property type="entry name" value="HDc"/>
    <property type="match status" value="1"/>
</dbReference>
<evidence type="ECO:0000256" key="1">
    <source>
        <dbReference type="ARBA" id="ARBA00022801"/>
    </source>
</evidence>
<dbReference type="InterPro" id="IPR026875">
    <property type="entry name" value="PHydrolase_assoc_dom"/>
</dbReference>
<dbReference type="AlphaFoldDB" id="A0A1W1BXT2"/>
<evidence type="ECO:0000259" key="2">
    <source>
        <dbReference type="PROSITE" id="PS51831"/>
    </source>
</evidence>
<organism evidence="3">
    <name type="scientific">hydrothermal vent metagenome</name>
    <dbReference type="NCBI Taxonomy" id="652676"/>
    <lineage>
        <taxon>unclassified sequences</taxon>
        <taxon>metagenomes</taxon>
        <taxon>ecological metagenomes</taxon>
    </lineage>
</organism>
<reference evidence="3" key="1">
    <citation type="submission" date="2016-10" db="EMBL/GenBank/DDBJ databases">
        <authorList>
            <person name="de Groot N.N."/>
        </authorList>
    </citation>
    <scope>NUCLEOTIDE SEQUENCE</scope>
</reference>
<dbReference type="InterPro" id="IPR006674">
    <property type="entry name" value="HD_domain"/>
</dbReference>
<dbReference type="PANTHER" id="PTHR35795">
    <property type="entry name" value="SLR1885 PROTEIN"/>
    <property type="match status" value="1"/>
</dbReference>
<dbReference type="InterPro" id="IPR006261">
    <property type="entry name" value="dGTPase"/>
</dbReference>
<dbReference type="CDD" id="cd00077">
    <property type="entry name" value="HDc"/>
    <property type="match status" value="1"/>
</dbReference>
<dbReference type="InterPro" id="IPR003607">
    <property type="entry name" value="HD/PDEase_dom"/>
</dbReference>
<dbReference type="PROSITE" id="PS51831">
    <property type="entry name" value="HD"/>
    <property type="match status" value="1"/>
</dbReference>
<name>A0A1W1BXT2_9ZZZZ</name>
<dbReference type="HAMAP" id="MF_01212">
    <property type="entry name" value="dGTPase_type2"/>
    <property type="match status" value="1"/>
</dbReference>
<keyword evidence="1 3" id="KW-0378">Hydrolase</keyword>
<dbReference type="InterPro" id="IPR023023">
    <property type="entry name" value="dNTPase_2"/>
</dbReference>